<dbReference type="SMART" id="SM00872">
    <property type="entry name" value="Alpha-mann_mid"/>
    <property type="match status" value="1"/>
</dbReference>
<evidence type="ECO:0000256" key="2">
    <source>
        <dbReference type="ARBA" id="ARBA00009792"/>
    </source>
</evidence>
<evidence type="ECO:0000313" key="12">
    <source>
        <dbReference type="EMBL" id="KAJ3663686.1"/>
    </source>
</evidence>
<dbReference type="InterPro" id="IPR013780">
    <property type="entry name" value="Glyco_hydro_b"/>
</dbReference>
<dbReference type="InterPro" id="IPR041147">
    <property type="entry name" value="GH38_C"/>
</dbReference>
<dbReference type="InterPro" id="IPR027291">
    <property type="entry name" value="Glyco_hydro_38_N_sf"/>
</dbReference>
<evidence type="ECO:0000256" key="5">
    <source>
        <dbReference type="ARBA" id="ARBA00022801"/>
    </source>
</evidence>
<dbReference type="GO" id="GO:0005764">
    <property type="term" value="C:lysosome"/>
    <property type="evidence" value="ECO:0007669"/>
    <property type="project" value="TreeGrafter"/>
</dbReference>
<dbReference type="InterPro" id="IPR011330">
    <property type="entry name" value="Glyco_hydro/deAcase_b/a-brl"/>
</dbReference>
<dbReference type="SUPFAM" id="SSF88688">
    <property type="entry name" value="Families 57/38 glycoside transferase middle domain"/>
    <property type="match status" value="1"/>
</dbReference>
<evidence type="ECO:0000256" key="6">
    <source>
        <dbReference type="ARBA" id="ARBA00022833"/>
    </source>
</evidence>
<dbReference type="InterPro" id="IPR037094">
    <property type="entry name" value="Glyco_hydro_38_cen_sf"/>
</dbReference>
<dbReference type="PANTHER" id="PTHR11607:SF3">
    <property type="entry name" value="LYSOSOMAL ALPHA-MANNOSIDASE"/>
    <property type="match status" value="1"/>
</dbReference>
<dbReference type="SUPFAM" id="SSF74650">
    <property type="entry name" value="Galactose mutarotase-like"/>
    <property type="match status" value="1"/>
</dbReference>
<dbReference type="Gene3D" id="2.70.98.30">
    <property type="entry name" value="Golgi alpha-mannosidase II, domain 4"/>
    <property type="match status" value="1"/>
</dbReference>
<dbReference type="PANTHER" id="PTHR11607">
    <property type="entry name" value="ALPHA-MANNOSIDASE"/>
    <property type="match status" value="1"/>
</dbReference>
<evidence type="ECO:0000313" key="13">
    <source>
        <dbReference type="Proteomes" id="UP001168821"/>
    </source>
</evidence>
<feature type="chain" id="PRO_5041486535" description="Alpha-mannosidase" evidence="10">
    <location>
        <begin position="17"/>
        <end position="1001"/>
    </location>
</feature>
<dbReference type="Proteomes" id="UP001168821">
    <property type="component" value="Unassembled WGS sequence"/>
</dbReference>
<sequence length="1001" mass="114161">MLKGFVFLVNFYFVFATPSLRASTCTSGCDKLSEEKINVHIVPHSHDDVGRLKTYDEYYTGTGKFDSAEDAGVKYILDSTIQALSKNKDRRFVQVETAFFFKWWNDQNQETRDLVKNLVNEGRLEMINGGWSMNDEATAHYHSIIDQFTWGFRILEETVGECGRPKIGWQIDPYGHSREHASIVKQLGFDGLVVGRLDYRDKAKRIQEKNLDFIWNTNDNFEEEDAKIFTTMFPDFYVDETGFCFDVYCNDQNITDDNLEERVKTYKVILDKYKDYYKTSNILIPMGQDFGYQKADKNFDNIDKLIKGFKDDDTYNVIYSTPSCYIQAVKDEVEKNKIELTVKTDDFFPYASKDHSFWTGYFSSRPTAKRFERVGNNILQSAKQLTTFSRIKGNDDDVSINKLRMAMGVWQHHDAITGTEKQAVADDYTLMLDEAIKDTEKPLSKIVSGLLVKDDSASVDLNLVNCLRANMSICDNSKKDRFVVAIQNPLSKNVSHYVRLPVDNENYKITGPEDDGDITFDIFDTIHPFDFVTDGEPATKELVFLAKDLPPLGVKLYYVEKIDDASDKYRKFEDIADVKSFGDDNNGFTIDDNGKLATVTINGKLVNLQQDFLYYKGMASDQASGAYIFRPDGSAIPINEKLTTVKYAQGSLVDEVYQVFDDEITQIIKVYKEEEDSYLEFDWLVGNLQVDSEGKEIITRFTIIEAFENNEIFYTDGNGRQQMKRIRNKRNDYSYDDTEEPISSNYYPVTNRIVIRDESTKLELAVLTDRPQGGSSLDKGVVELMVHRRDTKDDEIGVAEVLNEQQYNKGLYARGQHYLTFGKLEPETSPVTFERDLARRNLLAPVVLVGDATGDGFTLEKVQATFNFKFEALSKSLDDNVHILTLEPWKDSYLLRLEHIFEKNEDATLSTDAEVDLENLFTQFNITELKSVTLGANGDPGTVEGLKVTLKPMEIKSFVFITDKENKGGHDIGIRGTSSSAQALTSLTLLTLLISVFYSVF</sequence>
<dbReference type="GO" id="GO:0006013">
    <property type="term" value="P:mannose metabolic process"/>
    <property type="evidence" value="ECO:0007669"/>
    <property type="project" value="InterPro"/>
</dbReference>
<dbReference type="EC" id="3.2.1.-" evidence="10"/>
<dbReference type="Pfam" id="PF07748">
    <property type="entry name" value="Glyco_hydro_38C"/>
    <property type="match status" value="1"/>
</dbReference>
<dbReference type="SUPFAM" id="SSF88713">
    <property type="entry name" value="Glycoside hydrolase/deacetylase"/>
    <property type="match status" value="1"/>
</dbReference>
<dbReference type="FunFam" id="3.20.110.10:FF:000001">
    <property type="entry name" value="Alpha-mannosidase"/>
    <property type="match status" value="1"/>
</dbReference>
<dbReference type="FunFam" id="1.20.1270.50:FF:000003">
    <property type="entry name" value="Alpha-mannosidase"/>
    <property type="match status" value="1"/>
</dbReference>
<keyword evidence="13" id="KW-1185">Reference proteome</keyword>
<keyword evidence="6 10" id="KW-0862">Zinc</keyword>
<keyword evidence="10" id="KW-0732">Signal</keyword>
<feature type="domain" description="Glycoside hydrolase family 38 central" evidence="11">
    <location>
        <begin position="356"/>
        <end position="432"/>
    </location>
</feature>
<dbReference type="AlphaFoldDB" id="A0AA38J001"/>
<dbReference type="FunFam" id="2.70.98.30:FF:000003">
    <property type="entry name" value="Alpha-mannosidase"/>
    <property type="match status" value="1"/>
</dbReference>
<dbReference type="Gene3D" id="1.20.1270.50">
    <property type="entry name" value="Glycoside hydrolase family 38, central domain"/>
    <property type="match status" value="2"/>
</dbReference>
<dbReference type="InterPro" id="IPR028995">
    <property type="entry name" value="Glyco_hydro_57/38_cen_sf"/>
</dbReference>
<accession>A0AA38J001</accession>
<comment type="caution">
    <text evidence="12">The sequence shown here is derived from an EMBL/GenBank/DDBJ whole genome shotgun (WGS) entry which is preliminary data.</text>
</comment>
<protein>
    <recommendedName>
        <fullName evidence="3 10">Alpha-mannosidase</fullName>
        <ecNumber evidence="10">3.2.1.-</ecNumber>
    </recommendedName>
</protein>
<dbReference type="Gene3D" id="2.60.40.1360">
    <property type="match status" value="1"/>
</dbReference>
<dbReference type="InterPro" id="IPR000602">
    <property type="entry name" value="Glyco_hydro_38_N"/>
</dbReference>
<gene>
    <name evidence="12" type="ORF">Zmor_007917</name>
</gene>
<dbReference type="Pfam" id="PF01074">
    <property type="entry name" value="Glyco_hydro_38N"/>
    <property type="match status" value="1"/>
</dbReference>
<evidence type="ECO:0000256" key="9">
    <source>
        <dbReference type="ARBA" id="ARBA00023295"/>
    </source>
</evidence>
<evidence type="ECO:0000256" key="10">
    <source>
        <dbReference type="RuleBase" id="RU361199"/>
    </source>
</evidence>
<evidence type="ECO:0000259" key="11">
    <source>
        <dbReference type="SMART" id="SM00872"/>
    </source>
</evidence>
<dbReference type="Gene3D" id="2.60.40.1180">
    <property type="entry name" value="Golgi alpha-mannosidase II"/>
    <property type="match status" value="1"/>
</dbReference>
<keyword evidence="9 10" id="KW-0326">Glycosidase</keyword>
<reference evidence="12" key="1">
    <citation type="journal article" date="2023" name="G3 (Bethesda)">
        <title>Whole genome assemblies of Zophobas morio and Tenebrio molitor.</title>
        <authorList>
            <person name="Kaur S."/>
            <person name="Stinson S.A."/>
            <person name="diCenzo G.C."/>
        </authorList>
    </citation>
    <scope>NUCLEOTIDE SEQUENCE</scope>
    <source>
        <strain evidence="12">QUZm001</strain>
    </source>
</reference>
<dbReference type="Gene3D" id="3.20.110.10">
    <property type="entry name" value="Glycoside hydrolase 38, N terminal domain"/>
    <property type="match status" value="1"/>
</dbReference>
<proteinExistence type="inferred from homology"/>
<keyword evidence="7" id="KW-1015">Disulfide bond</keyword>
<keyword evidence="4 10" id="KW-0479">Metal-binding</keyword>
<dbReference type="InterPro" id="IPR011682">
    <property type="entry name" value="Glyco_hydro_38_C"/>
</dbReference>
<evidence type="ECO:0000256" key="1">
    <source>
        <dbReference type="ARBA" id="ARBA00000365"/>
    </source>
</evidence>
<dbReference type="EMBL" id="JALNTZ010000002">
    <property type="protein sequence ID" value="KAJ3663686.1"/>
    <property type="molecule type" value="Genomic_DNA"/>
</dbReference>
<keyword evidence="8" id="KW-0325">Glycoprotein</keyword>
<dbReference type="FunFam" id="1.20.1270.50:FF:000002">
    <property type="entry name" value="Alpha-mannosidase"/>
    <property type="match status" value="1"/>
</dbReference>
<dbReference type="GO" id="GO:0004559">
    <property type="term" value="F:alpha-mannosidase activity"/>
    <property type="evidence" value="ECO:0007669"/>
    <property type="project" value="UniProtKB-EC"/>
</dbReference>
<comment type="similarity">
    <text evidence="2 10">Belongs to the glycosyl hydrolase 38 family.</text>
</comment>
<evidence type="ECO:0000256" key="3">
    <source>
        <dbReference type="ARBA" id="ARBA00012752"/>
    </source>
</evidence>
<evidence type="ECO:0000256" key="4">
    <source>
        <dbReference type="ARBA" id="ARBA00022723"/>
    </source>
</evidence>
<evidence type="ECO:0000256" key="8">
    <source>
        <dbReference type="ARBA" id="ARBA00023180"/>
    </source>
</evidence>
<dbReference type="InterPro" id="IPR050843">
    <property type="entry name" value="Glycosyl_Hydrlase_38"/>
</dbReference>
<dbReference type="InterPro" id="IPR015341">
    <property type="entry name" value="Glyco_hydro_38_cen"/>
</dbReference>
<comment type="cofactor">
    <cofactor evidence="10">
        <name>Zn(2+)</name>
        <dbReference type="ChEBI" id="CHEBI:29105"/>
    </cofactor>
    <text evidence="10">Binds 1 zinc ion per subunit.</text>
</comment>
<dbReference type="GO" id="GO:0030246">
    <property type="term" value="F:carbohydrate binding"/>
    <property type="evidence" value="ECO:0007669"/>
    <property type="project" value="InterPro"/>
</dbReference>
<evidence type="ECO:0000256" key="7">
    <source>
        <dbReference type="ARBA" id="ARBA00023157"/>
    </source>
</evidence>
<dbReference type="Pfam" id="PF09261">
    <property type="entry name" value="Alpha-mann_mid"/>
    <property type="match status" value="1"/>
</dbReference>
<dbReference type="GO" id="GO:0046872">
    <property type="term" value="F:metal ion binding"/>
    <property type="evidence" value="ECO:0007669"/>
    <property type="project" value="UniProtKB-KW"/>
</dbReference>
<dbReference type="Pfam" id="PF17677">
    <property type="entry name" value="Glyco_hydro38C2"/>
    <property type="match status" value="1"/>
</dbReference>
<name>A0AA38J001_9CUCU</name>
<keyword evidence="5 10" id="KW-0378">Hydrolase</keyword>
<organism evidence="12 13">
    <name type="scientific">Zophobas morio</name>
    <dbReference type="NCBI Taxonomy" id="2755281"/>
    <lineage>
        <taxon>Eukaryota</taxon>
        <taxon>Metazoa</taxon>
        <taxon>Ecdysozoa</taxon>
        <taxon>Arthropoda</taxon>
        <taxon>Hexapoda</taxon>
        <taxon>Insecta</taxon>
        <taxon>Pterygota</taxon>
        <taxon>Neoptera</taxon>
        <taxon>Endopterygota</taxon>
        <taxon>Coleoptera</taxon>
        <taxon>Polyphaga</taxon>
        <taxon>Cucujiformia</taxon>
        <taxon>Tenebrionidae</taxon>
        <taxon>Zophobas</taxon>
    </lineage>
</organism>
<dbReference type="InterPro" id="IPR011013">
    <property type="entry name" value="Gal_mutarotase_sf_dom"/>
</dbReference>
<feature type="signal peptide" evidence="10">
    <location>
        <begin position="1"/>
        <end position="16"/>
    </location>
</feature>
<dbReference type="CDD" id="cd10810">
    <property type="entry name" value="GH38N_AMII_LAM_like"/>
    <property type="match status" value="1"/>
</dbReference>
<comment type="catalytic activity">
    <reaction evidence="1">
        <text>Hydrolysis of terminal, non-reducing alpha-D-mannose residues in alpha-D-mannosides.</text>
        <dbReference type="EC" id="3.2.1.24"/>
    </reaction>
</comment>